<dbReference type="Pfam" id="PF16453">
    <property type="entry name" value="IQ_SEC7_PH"/>
    <property type="match status" value="1"/>
</dbReference>
<comment type="similarity">
    <text evidence="2">Belongs to the BRAG family.</text>
</comment>
<dbReference type="InterPro" id="IPR035999">
    <property type="entry name" value="Sec7_dom_sf"/>
</dbReference>
<dbReference type="GO" id="GO:0005737">
    <property type="term" value="C:cytoplasm"/>
    <property type="evidence" value="ECO:0007669"/>
    <property type="project" value="UniProtKB-SubCell"/>
</dbReference>
<evidence type="ECO:0000313" key="8">
    <source>
        <dbReference type="EMBL" id="CAD6200140.1"/>
    </source>
</evidence>
<dbReference type="AlphaFoldDB" id="A0A8S1I0M8"/>
<dbReference type="GO" id="GO:0030036">
    <property type="term" value="P:actin cytoskeleton organization"/>
    <property type="evidence" value="ECO:0007669"/>
    <property type="project" value="TreeGrafter"/>
</dbReference>
<feature type="region of interest" description="Disordered" evidence="6">
    <location>
        <begin position="644"/>
        <end position="678"/>
    </location>
</feature>
<dbReference type="SUPFAM" id="SSF48425">
    <property type="entry name" value="Sec7 domain"/>
    <property type="match status" value="1"/>
</dbReference>
<comment type="subcellular location">
    <subcellularLocation>
        <location evidence="1">Cytoplasm</location>
    </subcellularLocation>
</comment>
<proteinExistence type="inferred from homology"/>
<evidence type="ECO:0000256" key="2">
    <source>
        <dbReference type="ARBA" id="ARBA00006248"/>
    </source>
</evidence>
<dbReference type="PANTHER" id="PTHR10663">
    <property type="entry name" value="GUANYL-NUCLEOTIDE EXCHANGE FACTOR"/>
    <property type="match status" value="1"/>
</dbReference>
<organism evidence="8 9">
    <name type="scientific">Caenorhabditis auriculariae</name>
    <dbReference type="NCBI Taxonomy" id="2777116"/>
    <lineage>
        <taxon>Eukaryota</taxon>
        <taxon>Metazoa</taxon>
        <taxon>Ecdysozoa</taxon>
        <taxon>Nematoda</taxon>
        <taxon>Chromadorea</taxon>
        <taxon>Rhabditida</taxon>
        <taxon>Rhabditina</taxon>
        <taxon>Rhabditomorpha</taxon>
        <taxon>Rhabditoidea</taxon>
        <taxon>Rhabditidae</taxon>
        <taxon>Peloderinae</taxon>
        <taxon>Caenorhabditis</taxon>
    </lineage>
</organism>
<feature type="region of interest" description="Disordered" evidence="6">
    <location>
        <begin position="691"/>
        <end position="743"/>
    </location>
</feature>
<dbReference type="InterPro" id="IPR011993">
    <property type="entry name" value="PH-like_dom_sf"/>
</dbReference>
<keyword evidence="9" id="KW-1185">Reference proteome</keyword>
<keyword evidence="3" id="KW-0963">Cytoplasm</keyword>
<dbReference type="Gene3D" id="2.30.29.30">
    <property type="entry name" value="Pleckstrin-homology domain (PH domain)/Phosphotyrosine-binding domain (PTB)"/>
    <property type="match status" value="1"/>
</dbReference>
<dbReference type="SUPFAM" id="SSF50729">
    <property type="entry name" value="PH domain-like"/>
    <property type="match status" value="1"/>
</dbReference>
<evidence type="ECO:0000256" key="3">
    <source>
        <dbReference type="ARBA" id="ARBA00022490"/>
    </source>
</evidence>
<dbReference type="Gene3D" id="1.10.1000.11">
    <property type="entry name" value="Arf Nucleotide-binding Site Opener,domain 2"/>
    <property type="match status" value="1"/>
</dbReference>
<feature type="region of interest" description="Disordered" evidence="6">
    <location>
        <begin position="152"/>
        <end position="171"/>
    </location>
</feature>
<evidence type="ECO:0000256" key="5">
    <source>
        <dbReference type="ARBA" id="ARBA00023054"/>
    </source>
</evidence>
<feature type="compositionally biased region" description="Polar residues" evidence="6">
    <location>
        <begin position="184"/>
        <end position="194"/>
    </location>
</feature>
<dbReference type="FunFam" id="1.10.1000.11:FF:000012">
    <property type="entry name" value="BRag/Iqsec/Schizo related Arf GEF family member"/>
    <property type="match status" value="1"/>
</dbReference>
<sequence>MRPSQDWRGTTSSSRVFVQKGYQLSDELSMRHMRVLENRYGGGRAHSAAIVIQRAFREYCLRKRWTRMTTFPVINGNGVESCKYTNGSRANDGFQTSSRYAAATSLSAQLRADRATRANTLERSPPSPAPSAINHFQNNTTIDSLMSPRLGQKRFVRGGGPSGLHDGGEHGVASEVWLPRPSLATHNPAHSNSLPRLDKHRVQPHNDENRTPRKTLSSTPPRPVSEQERKRQYRIALNFFNRKPERGVQLLTSWGFVDAVPESLAHLLFGRRGLSKLMIGEYIGTLHSSFHNLVLKYFISLVEIRGLEIDVALRKAMQFFILPKEAEKIDRIIQAFAIHYAKNNPKRTSQFRGGWDTVHLLSFAIIMLNTDLHSPNVKHRMKKEDFVKNLRGQDKAPGEKEGKDINRELLEGIYERIRKDELRPGDDHVAQVARVDRAIIGKDKPRLTETQRRLVCYCRLQQVLDPSKRQSSSARERDVFLFNDMIVVGKGMTKRRTSVISGATYTLKHWSMLYGATIHEFQKGQYEFGLTIVCVDKQKLHFNARNFEDRCRFVADIAESIREATEMEQVRLEVELERHTLRSDSQRDSGLPDMDESLKPNLQSGGAQNASFRRLSFNSLDSGVVEEPCEALLNRKRKIEILPQNESSSCDEEPSTSKEPSGKKNLKNEKIETEDVQAKKAKASLIFEAKRAKERAEASGPQGWLRPKSLGTNKEFLHRTLASTLPRKPKEKNRPPVVPSLFA</sequence>
<evidence type="ECO:0000256" key="4">
    <source>
        <dbReference type="ARBA" id="ARBA00022553"/>
    </source>
</evidence>
<dbReference type="OrthoDB" id="430364at2759"/>
<keyword evidence="5" id="KW-0175">Coiled coil</keyword>
<dbReference type="Gene3D" id="1.10.220.20">
    <property type="match status" value="1"/>
</dbReference>
<evidence type="ECO:0000256" key="1">
    <source>
        <dbReference type="ARBA" id="ARBA00004496"/>
    </source>
</evidence>
<protein>
    <recommendedName>
        <fullName evidence="7">SEC7 domain-containing protein</fullName>
    </recommendedName>
</protein>
<feature type="compositionally biased region" description="Basic and acidic residues" evidence="6">
    <location>
        <begin position="660"/>
        <end position="678"/>
    </location>
</feature>
<dbReference type="PROSITE" id="PS50096">
    <property type="entry name" value="IQ"/>
    <property type="match status" value="1"/>
</dbReference>
<dbReference type="Pfam" id="PF01369">
    <property type="entry name" value="Sec7"/>
    <property type="match status" value="1"/>
</dbReference>
<feature type="region of interest" description="Disordered" evidence="6">
    <location>
        <begin position="182"/>
        <end position="229"/>
    </location>
</feature>
<feature type="compositionally biased region" description="Basic and acidic residues" evidence="6">
    <location>
        <begin position="196"/>
        <end position="211"/>
    </location>
</feature>
<dbReference type="GO" id="GO:0032012">
    <property type="term" value="P:regulation of ARF protein signal transduction"/>
    <property type="evidence" value="ECO:0007669"/>
    <property type="project" value="InterPro"/>
</dbReference>
<dbReference type="InterPro" id="IPR000904">
    <property type="entry name" value="Sec7_dom"/>
</dbReference>
<evidence type="ECO:0000256" key="6">
    <source>
        <dbReference type="SAM" id="MobiDB-lite"/>
    </source>
</evidence>
<feature type="region of interest" description="Disordered" evidence="6">
    <location>
        <begin position="581"/>
        <end position="606"/>
    </location>
</feature>
<feature type="domain" description="SEC7" evidence="7">
    <location>
        <begin position="222"/>
        <end position="420"/>
    </location>
</feature>
<dbReference type="InterPro" id="IPR033742">
    <property type="entry name" value="IQSEC_PH"/>
</dbReference>
<accession>A0A8S1I0M8</accession>
<dbReference type="PANTHER" id="PTHR10663:SF342">
    <property type="entry name" value="FI21420P1"/>
    <property type="match status" value="1"/>
</dbReference>
<dbReference type="GO" id="GO:0005085">
    <property type="term" value="F:guanyl-nucleotide exchange factor activity"/>
    <property type="evidence" value="ECO:0007669"/>
    <property type="project" value="InterPro"/>
</dbReference>
<dbReference type="Proteomes" id="UP000835052">
    <property type="component" value="Unassembled WGS sequence"/>
</dbReference>
<evidence type="ECO:0000313" key="9">
    <source>
        <dbReference type="Proteomes" id="UP000835052"/>
    </source>
</evidence>
<gene>
    <name evidence="8" type="ORF">CAUJ_LOCUS16039</name>
</gene>
<reference evidence="8" key="1">
    <citation type="submission" date="2020-10" db="EMBL/GenBank/DDBJ databases">
        <authorList>
            <person name="Kikuchi T."/>
        </authorList>
    </citation>
    <scope>NUCLEOTIDE SEQUENCE</scope>
    <source>
        <strain evidence="8">NKZ352</strain>
    </source>
</reference>
<dbReference type="SMART" id="SM00222">
    <property type="entry name" value="Sec7"/>
    <property type="match status" value="1"/>
</dbReference>
<name>A0A8S1I0M8_9PELO</name>
<dbReference type="EMBL" id="CAJGYM010000243">
    <property type="protein sequence ID" value="CAD6200140.1"/>
    <property type="molecule type" value="Genomic_DNA"/>
</dbReference>
<keyword evidence="4" id="KW-0597">Phosphoprotein</keyword>
<dbReference type="PROSITE" id="PS50190">
    <property type="entry name" value="SEC7"/>
    <property type="match status" value="1"/>
</dbReference>
<dbReference type="InterPro" id="IPR023394">
    <property type="entry name" value="Sec7_C_sf"/>
</dbReference>
<evidence type="ECO:0000259" key="7">
    <source>
        <dbReference type="PROSITE" id="PS50190"/>
    </source>
</evidence>
<comment type="caution">
    <text evidence="8">The sequence shown here is derived from an EMBL/GenBank/DDBJ whole genome shotgun (WGS) entry which is preliminary data.</text>
</comment>
<dbReference type="CDD" id="cd00171">
    <property type="entry name" value="Sec7"/>
    <property type="match status" value="1"/>
</dbReference>